<feature type="domain" description="NET" evidence="6">
    <location>
        <begin position="311"/>
        <end position="392"/>
    </location>
</feature>
<evidence type="ECO:0000256" key="4">
    <source>
        <dbReference type="PROSITE-ProRule" id="PRU00035"/>
    </source>
</evidence>
<protein>
    <submittedName>
        <fullName evidence="7">Transcription factor GTE1</fullName>
    </submittedName>
</protein>
<evidence type="ECO:0000259" key="6">
    <source>
        <dbReference type="PROSITE" id="PS51525"/>
    </source>
</evidence>
<evidence type="ECO:0000313" key="7">
    <source>
        <dbReference type="EMBL" id="CAA0817427.1"/>
    </source>
</evidence>
<reference evidence="7" key="1">
    <citation type="submission" date="2019-12" db="EMBL/GenBank/DDBJ databases">
        <authorList>
            <person name="Scholes J."/>
        </authorList>
    </citation>
    <scope>NUCLEOTIDE SEQUENCE</scope>
</reference>
<dbReference type="EMBL" id="CACSLK010015970">
    <property type="protein sequence ID" value="CAA0817427.1"/>
    <property type="molecule type" value="Genomic_DNA"/>
</dbReference>
<dbReference type="PROSITE" id="PS50014">
    <property type="entry name" value="BROMODOMAIN_2"/>
    <property type="match status" value="1"/>
</dbReference>
<dbReference type="SMART" id="SM00297">
    <property type="entry name" value="BROMO"/>
    <property type="match status" value="1"/>
</dbReference>
<dbReference type="OrthoDB" id="21449at2759"/>
<proteinExistence type="predicted"/>
<feature type="domain" description="Bromo" evidence="5">
    <location>
        <begin position="167"/>
        <end position="242"/>
    </location>
</feature>
<evidence type="ECO:0000313" key="8">
    <source>
        <dbReference type="Proteomes" id="UP001153555"/>
    </source>
</evidence>
<dbReference type="Pfam" id="PF17035">
    <property type="entry name" value="BET"/>
    <property type="match status" value="1"/>
</dbReference>
<dbReference type="PANTHER" id="PTHR45926">
    <property type="entry name" value="OSJNBA0053K19.4 PROTEIN"/>
    <property type="match status" value="1"/>
</dbReference>
<keyword evidence="2 4" id="KW-0103">Bromodomain</keyword>
<dbReference type="PROSITE" id="PS51525">
    <property type="entry name" value="NET"/>
    <property type="match status" value="1"/>
</dbReference>
<dbReference type="Proteomes" id="UP001153555">
    <property type="component" value="Unassembled WGS sequence"/>
</dbReference>
<evidence type="ECO:0000256" key="1">
    <source>
        <dbReference type="ARBA" id="ARBA00023015"/>
    </source>
</evidence>
<dbReference type="AlphaFoldDB" id="A0A9N7R8G5"/>
<dbReference type="SUPFAM" id="SSF47370">
    <property type="entry name" value="Bromodomain"/>
    <property type="match status" value="1"/>
</dbReference>
<dbReference type="InterPro" id="IPR001487">
    <property type="entry name" value="Bromodomain"/>
</dbReference>
<comment type="caution">
    <text evidence="7">The sequence shown here is derived from an EMBL/GenBank/DDBJ whole genome shotgun (WGS) entry which is preliminary data.</text>
</comment>
<dbReference type="InterPro" id="IPR027353">
    <property type="entry name" value="NET_dom"/>
</dbReference>
<evidence type="ECO:0000256" key="3">
    <source>
        <dbReference type="ARBA" id="ARBA00023163"/>
    </source>
</evidence>
<dbReference type="Gene3D" id="1.20.1270.220">
    <property type="match status" value="1"/>
</dbReference>
<dbReference type="PRINTS" id="PR00503">
    <property type="entry name" value="BROMODOMAIN"/>
</dbReference>
<evidence type="ECO:0000259" key="5">
    <source>
        <dbReference type="PROSITE" id="PS50014"/>
    </source>
</evidence>
<keyword evidence="3" id="KW-0804">Transcription</keyword>
<name>A0A9N7R8G5_STRHE</name>
<organism evidence="7 8">
    <name type="scientific">Striga hermonthica</name>
    <name type="common">Purple witchweed</name>
    <name type="synonym">Buchnera hermonthica</name>
    <dbReference type="NCBI Taxonomy" id="68872"/>
    <lineage>
        <taxon>Eukaryota</taxon>
        <taxon>Viridiplantae</taxon>
        <taxon>Streptophyta</taxon>
        <taxon>Embryophyta</taxon>
        <taxon>Tracheophyta</taxon>
        <taxon>Spermatophyta</taxon>
        <taxon>Magnoliopsida</taxon>
        <taxon>eudicotyledons</taxon>
        <taxon>Gunneridae</taxon>
        <taxon>Pentapetalae</taxon>
        <taxon>asterids</taxon>
        <taxon>lamiids</taxon>
        <taxon>Lamiales</taxon>
        <taxon>Orobanchaceae</taxon>
        <taxon>Buchnereae</taxon>
        <taxon>Striga</taxon>
    </lineage>
</organism>
<dbReference type="Pfam" id="PF00439">
    <property type="entry name" value="Bromodomain"/>
    <property type="match status" value="1"/>
</dbReference>
<dbReference type="InterPro" id="IPR036427">
    <property type="entry name" value="Bromodomain-like_sf"/>
</dbReference>
<keyword evidence="8" id="KW-1185">Reference proteome</keyword>
<accession>A0A9N7R8G5</accession>
<keyword evidence="1" id="KW-0805">Transcription regulation</keyword>
<dbReference type="InterPro" id="IPR038336">
    <property type="entry name" value="NET_sf"/>
</dbReference>
<sequence>MRELVDMKNFEIGIVIALSEIGQKWEHSTRVILELSGVGFSSICPKNPVKLMDAKSGRVRDVSAVGQQETSENVSQVESLNQRVDEIFIEVDKLEKKVNEIEQFYSNSNPKNSNTLRSGPTLKDKDMEKLSANFSKRQQDLARKQADAARRKQDLMNQFESILLKMTQLKWAAPFLKPVDVVGLGLHDYYEVIEKPMDFSTIKSKMEARDGTGYKNVREICADVRLIFKNAMKYNDEKEDVHVMAKSLLDKFETKWLKLLPKVDEDEKLRKEEESEMQLDLQLAQEVVHAKLVRDLGFELDKVDAHLKELKEIALQKCRKMTTEEKKRLGTAITRLAPDDINKALEIIAQNEPTFQTAGEVVEVDIDAQRESTLWKLKLFVKDTLQAQMISKNPILNNNTDSGVINPVGGNRRKRELCDALAKNSHKRSKKLHG</sequence>
<evidence type="ECO:0000256" key="2">
    <source>
        <dbReference type="ARBA" id="ARBA00023117"/>
    </source>
</evidence>
<dbReference type="Gene3D" id="1.20.920.10">
    <property type="entry name" value="Bromodomain-like"/>
    <property type="match status" value="1"/>
</dbReference>
<gene>
    <name evidence="7" type="ORF">SHERM_17004</name>
</gene>